<keyword evidence="8 10" id="KW-0131">Cell cycle</keyword>
<dbReference type="InterPro" id="IPR007235">
    <property type="entry name" value="Glyco_trans_28_C"/>
</dbReference>
<comment type="subcellular location">
    <subcellularLocation>
        <location evidence="10">Cell membrane</location>
        <topology evidence="10">Peripheral membrane protein</topology>
        <orientation evidence="10">Cytoplasmic side</orientation>
    </subcellularLocation>
</comment>
<evidence type="ECO:0000259" key="11">
    <source>
        <dbReference type="Pfam" id="PF03033"/>
    </source>
</evidence>
<sequence length="366" mass="40135">MRLLIAGGGSGGHIYPALTIVDSVRSLLGSVEVLYIGTNHGLEKDLVPRRNIPFATIHARGLLVKGWSGKVRGAVTAVGGSLEAMRHIRRFKPDVVVGTGGYVSGPVGLGAIVMGIPLVLQEQNVWPGFTNRALGPRAKSVIVPFDEARKYFRKETRLTVVPNPVVVTVEESRQQLRQEMGISSEQVVILVTGGSQGADAINRFWLHFLPKFAEHPQWVLLWATGSRYFTAVKEEMSKIGGWEPKQVRVFEYFYEIQKFYRVSDLFMGRSGAMTIADCLAFGLPSILVPSPHVSEDHQTKNAEVIASRDAGILIAEQDLPKRGETELIAILKDGERRGKMASIALSIYDPSASEKIARAISEAARH</sequence>
<dbReference type="EMBL" id="PXYT01000012">
    <property type="protein sequence ID" value="PSR30235.1"/>
    <property type="molecule type" value="Genomic_DNA"/>
</dbReference>
<dbReference type="InterPro" id="IPR004276">
    <property type="entry name" value="GlycoTrans_28_N"/>
</dbReference>
<dbReference type="NCBIfam" id="TIGR01133">
    <property type="entry name" value="murG"/>
    <property type="match status" value="1"/>
</dbReference>
<feature type="domain" description="Glycosyltransferase family 28 N-terminal" evidence="11">
    <location>
        <begin position="4"/>
        <end position="142"/>
    </location>
</feature>
<dbReference type="GO" id="GO:0009252">
    <property type="term" value="P:peptidoglycan biosynthetic process"/>
    <property type="evidence" value="ECO:0007669"/>
    <property type="project" value="UniProtKB-UniRule"/>
</dbReference>
<dbReference type="AlphaFoldDB" id="A0A2T2X6Y0"/>
<accession>A0A2T2X6Y0</accession>
<gene>
    <name evidence="10 13" type="primary">murG</name>
    <name evidence="13" type="ORF">C7B43_06915</name>
</gene>
<evidence type="ECO:0000256" key="9">
    <source>
        <dbReference type="ARBA" id="ARBA00023316"/>
    </source>
</evidence>
<reference evidence="13 14" key="1">
    <citation type="journal article" date="2014" name="BMC Genomics">
        <title>Comparison of environmental and isolate Sulfobacillus genomes reveals diverse carbon, sulfur, nitrogen, and hydrogen metabolisms.</title>
        <authorList>
            <person name="Justice N.B."/>
            <person name="Norman A."/>
            <person name="Brown C.T."/>
            <person name="Singh A."/>
            <person name="Thomas B.C."/>
            <person name="Banfield J.F."/>
        </authorList>
    </citation>
    <scope>NUCLEOTIDE SEQUENCE [LARGE SCALE GENOMIC DNA]</scope>
    <source>
        <strain evidence="13">AMDSBA1</strain>
    </source>
</reference>
<feature type="domain" description="Glycosyl transferase family 28 C-terminal" evidence="12">
    <location>
        <begin position="188"/>
        <end position="343"/>
    </location>
</feature>
<dbReference type="GO" id="GO:0005975">
    <property type="term" value="P:carbohydrate metabolic process"/>
    <property type="evidence" value="ECO:0007669"/>
    <property type="project" value="InterPro"/>
</dbReference>
<feature type="binding site" evidence="10">
    <location>
        <position position="195"/>
    </location>
    <ligand>
        <name>UDP-N-acetyl-alpha-D-glucosamine</name>
        <dbReference type="ChEBI" id="CHEBI:57705"/>
    </ligand>
</feature>
<evidence type="ECO:0000256" key="8">
    <source>
        <dbReference type="ARBA" id="ARBA00023306"/>
    </source>
</evidence>
<keyword evidence="7 10" id="KW-0472">Membrane</keyword>
<dbReference type="Pfam" id="PF04101">
    <property type="entry name" value="Glyco_tran_28_C"/>
    <property type="match status" value="1"/>
</dbReference>
<evidence type="ECO:0000259" key="12">
    <source>
        <dbReference type="Pfam" id="PF04101"/>
    </source>
</evidence>
<evidence type="ECO:0000256" key="1">
    <source>
        <dbReference type="ARBA" id="ARBA00022475"/>
    </source>
</evidence>
<keyword evidence="6 10" id="KW-0573">Peptidoglycan synthesis</keyword>
<comment type="caution">
    <text evidence="13">The sequence shown here is derived from an EMBL/GenBank/DDBJ whole genome shotgun (WGS) entry which is preliminary data.</text>
</comment>
<comment type="caution">
    <text evidence="10">Lacks conserved residue(s) required for the propagation of feature annotation.</text>
</comment>
<comment type="pathway">
    <text evidence="10">Cell wall biogenesis; peptidoglycan biosynthesis.</text>
</comment>
<dbReference type="SUPFAM" id="SSF53756">
    <property type="entry name" value="UDP-Glycosyltransferase/glycogen phosphorylase"/>
    <property type="match status" value="1"/>
</dbReference>
<comment type="similarity">
    <text evidence="10">Belongs to the glycosyltransferase 28 family. MurG subfamily.</text>
</comment>
<dbReference type="EC" id="2.4.1.227" evidence="10"/>
<dbReference type="GO" id="GO:0051301">
    <property type="term" value="P:cell division"/>
    <property type="evidence" value="ECO:0007669"/>
    <property type="project" value="UniProtKB-KW"/>
</dbReference>
<dbReference type="GO" id="GO:0008360">
    <property type="term" value="P:regulation of cell shape"/>
    <property type="evidence" value="ECO:0007669"/>
    <property type="project" value="UniProtKB-KW"/>
</dbReference>
<dbReference type="InterPro" id="IPR006009">
    <property type="entry name" value="GlcNAc_MurG"/>
</dbReference>
<dbReference type="GO" id="GO:0005886">
    <property type="term" value="C:plasma membrane"/>
    <property type="evidence" value="ECO:0007669"/>
    <property type="project" value="UniProtKB-SubCell"/>
</dbReference>
<keyword evidence="4 10" id="KW-0808">Transferase</keyword>
<evidence type="ECO:0000256" key="3">
    <source>
        <dbReference type="ARBA" id="ARBA00022676"/>
    </source>
</evidence>
<dbReference type="GO" id="GO:0071555">
    <property type="term" value="P:cell wall organization"/>
    <property type="evidence" value="ECO:0007669"/>
    <property type="project" value="UniProtKB-KW"/>
</dbReference>
<dbReference type="HAMAP" id="MF_00033">
    <property type="entry name" value="MurG"/>
    <property type="match status" value="1"/>
</dbReference>
<evidence type="ECO:0000256" key="6">
    <source>
        <dbReference type="ARBA" id="ARBA00022984"/>
    </source>
</evidence>
<evidence type="ECO:0000256" key="2">
    <source>
        <dbReference type="ARBA" id="ARBA00022618"/>
    </source>
</evidence>
<dbReference type="UniPathway" id="UPA00219"/>
<feature type="binding site" evidence="10">
    <location>
        <position position="298"/>
    </location>
    <ligand>
        <name>UDP-N-acetyl-alpha-D-glucosamine</name>
        <dbReference type="ChEBI" id="CHEBI:57705"/>
    </ligand>
</feature>
<dbReference type="Gene3D" id="3.40.50.2000">
    <property type="entry name" value="Glycogen Phosphorylase B"/>
    <property type="match status" value="2"/>
</dbReference>
<dbReference type="CDD" id="cd03785">
    <property type="entry name" value="GT28_MurG"/>
    <property type="match status" value="1"/>
</dbReference>
<protein>
    <recommendedName>
        <fullName evidence="10">UDP-N-acetylglucosamine--N-acetylmuramyl-(pentapeptide) pyrophosphoryl-undecaprenol N-acetylglucosamine transferase</fullName>
        <ecNumber evidence="10">2.4.1.227</ecNumber>
    </recommendedName>
    <alternativeName>
        <fullName evidence="10">Undecaprenyl-PP-MurNAc-pentapeptide-UDPGlcNAc GlcNAc transferase</fullName>
    </alternativeName>
</protein>
<dbReference type="Proteomes" id="UP000242699">
    <property type="component" value="Unassembled WGS sequence"/>
</dbReference>
<keyword evidence="3 10" id="KW-0328">Glycosyltransferase</keyword>
<dbReference type="PANTHER" id="PTHR21015:SF22">
    <property type="entry name" value="GLYCOSYLTRANSFERASE"/>
    <property type="match status" value="1"/>
</dbReference>
<evidence type="ECO:0000256" key="5">
    <source>
        <dbReference type="ARBA" id="ARBA00022960"/>
    </source>
</evidence>
<dbReference type="PANTHER" id="PTHR21015">
    <property type="entry name" value="UDP-N-ACETYLGLUCOSAMINE--N-ACETYLMURAMYL-(PENTAPEPTIDE) PYROPHOSPHORYL-UNDECAPRENOL N-ACETYLGLUCOSAMINE TRANSFERASE 1"/>
    <property type="match status" value="1"/>
</dbReference>
<evidence type="ECO:0000256" key="7">
    <source>
        <dbReference type="ARBA" id="ARBA00023136"/>
    </source>
</evidence>
<feature type="binding site" evidence="10">
    <location>
        <position position="124"/>
    </location>
    <ligand>
        <name>UDP-N-acetyl-alpha-D-glucosamine</name>
        <dbReference type="ChEBI" id="CHEBI:57705"/>
    </ligand>
</feature>
<evidence type="ECO:0000256" key="10">
    <source>
        <dbReference type="HAMAP-Rule" id="MF_00033"/>
    </source>
</evidence>
<dbReference type="GO" id="GO:0051991">
    <property type="term" value="F:UDP-N-acetyl-D-glucosamine:N-acetylmuramoyl-L-alanyl-D-glutamyl-meso-2,6-diaminopimelyl-D-alanyl-D-alanine-diphosphoundecaprenol 4-beta-N-acetylglucosaminlytransferase activity"/>
    <property type="evidence" value="ECO:0007669"/>
    <property type="project" value="RHEA"/>
</dbReference>
<keyword evidence="9 10" id="KW-0961">Cell wall biogenesis/degradation</keyword>
<evidence type="ECO:0000313" key="14">
    <source>
        <dbReference type="Proteomes" id="UP000242699"/>
    </source>
</evidence>
<name>A0A2T2X6Y0_9FIRM</name>
<feature type="binding site" evidence="10">
    <location>
        <begin position="10"/>
        <end position="12"/>
    </location>
    <ligand>
        <name>UDP-N-acetyl-alpha-D-glucosamine</name>
        <dbReference type="ChEBI" id="CHEBI:57705"/>
    </ligand>
</feature>
<evidence type="ECO:0000313" key="13">
    <source>
        <dbReference type="EMBL" id="PSR30235.1"/>
    </source>
</evidence>
<comment type="catalytic activity">
    <reaction evidence="10">
        <text>di-trans,octa-cis-undecaprenyl diphospho-N-acetyl-alpha-D-muramoyl-L-alanyl-D-glutamyl-meso-2,6-diaminopimeloyl-D-alanyl-D-alanine + UDP-N-acetyl-alpha-D-glucosamine = di-trans,octa-cis-undecaprenyl diphospho-[N-acetyl-alpha-D-glucosaminyl-(1-&gt;4)]-N-acetyl-alpha-D-muramoyl-L-alanyl-D-glutamyl-meso-2,6-diaminopimeloyl-D-alanyl-D-alanine + UDP + H(+)</text>
        <dbReference type="Rhea" id="RHEA:31227"/>
        <dbReference type="ChEBI" id="CHEBI:15378"/>
        <dbReference type="ChEBI" id="CHEBI:57705"/>
        <dbReference type="ChEBI" id="CHEBI:58223"/>
        <dbReference type="ChEBI" id="CHEBI:61387"/>
        <dbReference type="ChEBI" id="CHEBI:61388"/>
        <dbReference type="EC" id="2.4.1.227"/>
    </reaction>
</comment>
<keyword evidence="5 10" id="KW-0133">Cell shape</keyword>
<keyword evidence="1 10" id="KW-1003">Cell membrane</keyword>
<comment type="function">
    <text evidence="10">Cell wall formation. Catalyzes the transfer of a GlcNAc subunit on undecaprenyl-pyrophosphoryl-MurNAc-pentapeptide (lipid intermediate I) to form undecaprenyl-pyrophosphoryl-MurNAc-(pentapeptide)GlcNAc (lipid intermediate II).</text>
</comment>
<evidence type="ECO:0000256" key="4">
    <source>
        <dbReference type="ARBA" id="ARBA00022679"/>
    </source>
</evidence>
<dbReference type="GO" id="GO:0050511">
    <property type="term" value="F:undecaprenyldiphospho-muramoylpentapeptide beta-N-acetylglucosaminyltransferase activity"/>
    <property type="evidence" value="ECO:0007669"/>
    <property type="project" value="UniProtKB-UniRule"/>
</dbReference>
<dbReference type="Pfam" id="PF03033">
    <property type="entry name" value="Glyco_transf_28"/>
    <property type="match status" value="1"/>
</dbReference>
<proteinExistence type="inferred from homology"/>
<keyword evidence="2 10" id="KW-0132">Cell division</keyword>
<organism evidence="13 14">
    <name type="scientific">Sulfobacillus benefaciens</name>
    <dbReference type="NCBI Taxonomy" id="453960"/>
    <lineage>
        <taxon>Bacteria</taxon>
        <taxon>Bacillati</taxon>
        <taxon>Bacillota</taxon>
        <taxon>Clostridia</taxon>
        <taxon>Eubacteriales</taxon>
        <taxon>Clostridiales Family XVII. Incertae Sedis</taxon>
        <taxon>Sulfobacillus</taxon>
    </lineage>
</organism>